<feature type="region of interest" description="Disordered" evidence="1">
    <location>
        <begin position="85"/>
        <end position="150"/>
    </location>
</feature>
<name>A0A067PW58_9AGAM</name>
<reference evidence="3" key="1">
    <citation type="journal article" date="2014" name="Proc. Natl. Acad. Sci. U.S.A.">
        <title>Extensive sampling of basidiomycete genomes demonstrates inadequacy of the white-rot/brown-rot paradigm for wood decay fungi.</title>
        <authorList>
            <person name="Riley R."/>
            <person name="Salamov A.A."/>
            <person name="Brown D.W."/>
            <person name="Nagy L.G."/>
            <person name="Floudas D."/>
            <person name="Held B.W."/>
            <person name="Levasseur A."/>
            <person name="Lombard V."/>
            <person name="Morin E."/>
            <person name="Otillar R."/>
            <person name="Lindquist E.A."/>
            <person name="Sun H."/>
            <person name="LaButti K.M."/>
            <person name="Schmutz J."/>
            <person name="Jabbour D."/>
            <person name="Luo H."/>
            <person name="Baker S.E."/>
            <person name="Pisabarro A.G."/>
            <person name="Walton J.D."/>
            <person name="Blanchette R.A."/>
            <person name="Henrissat B."/>
            <person name="Martin F."/>
            <person name="Cullen D."/>
            <person name="Hibbett D.S."/>
            <person name="Grigoriev I.V."/>
        </authorList>
    </citation>
    <scope>NUCLEOTIDE SEQUENCE [LARGE SCALE GENOMIC DNA]</scope>
    <source>
        <strain evidence="3">MUCL 33604</strain>
    </source>
</reference>
<accession>A0A067PW58</accession>
<organism evidence="2 3">
    <name type="scientific">Jaapia argillacea MUCL 33604</name>
    <dbReference type="NCBI Taxonomy" id="933084"/>
    <lineage>
        <taxon>Eukaryota</taxon>
        <taxon>Fungi</taxon>
        <taxon>Dikarya</taxon>
        <taxon>Basidiomycota</taxon>
        <taxon>Agaricomycotina</taxon>
        <taxon>Agaricomycetes</taxon>
        <taxon>Agaricomycetidae</taxon>
        <taxon>Jaapiales</taxon>
        <taxon>Jaapiaceae</taxon>
        <taxon>Jaapia</taxon>
    </lineage>
</organism>
<evidence type="ECO:0000256" key="1">
    <source>
        <dbReference type="SAM" id="MobiDB-lite"/>
    </source>
</evidence>
<evidence type="ECO:0008006" key="4">
    <source>
        <dbReference type="Google" id="ProtNLM"/>
    </source>
</evidence>
<gene>
    <name evidence="2" type="ORF">JAAARDRAFT_192612</name>
</gene>
<dbReference type="Proteomes" id="UP000027265">
    <property type="component" value="Unassembled WGS sequence"/>
</dbReference>
<protein>
    <recommendedName>
        <fullName evidence="4">LysM domain-containing protein</fullName>
    </recommendedName>
</protein>
<dbReference type="InterPro" id="IPR018392">
    <property type="entry name" value="LysM"/>
</dbReference>
<evidence type="ECO:0000313" key="3">
    <source>
        <dbReference type="Proteomes" id="UP000027265"/>
    </source>
</evidence>
<dbReference type="InterPro" id="IPR036779">
    <property type="entry name" value="LysM_dom_sf"/>
</dbReference>
<sequence>MSSNSPPQTPSNRMPNTTLCLACSSSLPPRLLSSVHITPCCSKPICPSCISTNPRLTRYNPCLLCLGGVGVVGSSAIRGDLRKEERTNVDGGVEDEDVFVLGDEEGDEGDKDESSPTPPPAYSSPPHTPLSPTPPQPPPTEPDSPPTKYYIKPSDTLLGIALKFGIDGRTLCRLNTLPFSTLTTTPHILHTRSTLLLRPSLPPTPSDLLSHESRVDNNRVSHLDKTLESKINSQKSLKRFQLLTKEVDVEVARVYLSLANPNHSQSPSQTPSSELPSQLGSSAYQPNPSSPSKRRSSLKEKERAHVSPEESALGQYLDDAEWEERERKEGRGVVIPRFPLGSASSARGSGSRGGDAGSSQRGKGGNDKGRGRASGRDEEGFGRGGGWSWW</sequence>
<dbReference type="OrthoDB" id="2107166at2759"/>
<feature type="compositionally biased region" description="Basic and acidic residues" evidence="1">
    <location>
        <begin position="297"/>
        <end position="308"/>
    </location>
</feature>
<dbReference type="CDD" id="cd00118">
    <property type="entry name" value="LysM"/>
    <property type="match status" value="1"/>
</dbReference>
<dbReference type="InParanoid" id="A0A067PW58"/>
<feature type="region of interest" description="Disordered" evidence="1">
    <location>
        <begin position="260"/>
        <end position="390"/>
    </location>
</feature>
<dbReference type="EMBL" id="KL197716">
    <property type="protein sequence ID" value="KDQ59058.1"/>
    <property type="molecule type" value="Genomic_DNA"/>
</dbReference>
<dbReference type="HOGENOM" id="CLU_066054_0_0_1"/>
<dbReference type="Gene3D" id="3.10.350.10">
    <property type="entry name" value="LysM domain"/>
    <property type="match status" value="1"/>
</dbReference>
<feature type="compositionally biased region" description="Basic and acidic residues" evidence="1">
    <location>
        <begin position="364"/>
        <end position="381"/>
    </location>
</feature>
<keyword evidence="3" id="KW-1185">Reference proteome</keyword>
<feature type="compositionally biased region" description="Acidic residues" evidence="1">
    <location>
        <begin position="92"/>
        <end position="111"/>
    </location>
</feature>
<proteinExistence type="predicted"/>
<feature type="compositionally biased region" description="Pro residues" evidence="1">
    <location>
        <begin position="116"/>
        <end position="145"/>
    </location>
</feature>
<evidence type="ECO:0000313" key="2">
    <source>
        <dbReference type="EMBL" id="KDQ59058.1"/>
    </source>
</evidence>
<dbReference type="AlphaFoldDB" id="A0A067PW58"/>
<feature type="compositionally biased region" description="Polar residues" evidence="1">
    <location>
        <begin position="260"/>
        <end position="287"/>
    </location>
</feature>